<feature type="non-terminal residue" evidence="2">
    <location>
        <position position="1"/>
    </location>
</feature>
<dbReference type="SUPFAM" id="SSF118116">
    <property type="entry name" value="DNA mismatch repair protein MutL"/>
    <property type="match status" value="1"/>
</dbReference>
<reference evidence="2 4" key="2">
    <citation type="journal article" date="2013" name="Nature">
        <title>Insights into bilaterian evolution from three spiralian genomes.</title>
        <authorList>
            <person name="Simakov O."/>
            <person name="Marletaz F."/>
            <person name="Cho S.J."/>
            <person name="Edsinger-Gonzales E."/>
            <person name="Havlak P."/>
            <person name="Hellsten U."/>
            <person name="Kuo D.H."/>
            <person name="Larsson T."/>
            <person name="Lv J."/>
            <person name="Arendt D."/>
            <person name="Savage R."/>
            <person name="Osoegawa K."/>
            <person name="de Jong P."/>
            <person name="Grimwood J."/>
            <person name="Chapman J.A."/>
            <person name="Shapiro H."/>
            <person name="Aerts A."/>
            <person name="Otillar R.P."/>
            <person name="Terry A.Y."/>
            <person name="Boore J.L."/>
            <person name="Grigoriev I.V."/>
            <person name="Lindberg D.R."/>
            <person name="Seaver E.C."/>
            <person name="Weisblat D.A."/>
            <person name="Putnam N.H."/>
            <person name="Rokhsar D.S."/>
        </authorList>
    </citation>
    <scope>NUCLEOTIDE SEQUENCE</scope>
    <source>
        <strain evidence="2 4">I ESC-2004</strain>
    </source>
</reference>
<dbReference type="GO" id="GO:0032389">
    <property type="term" value="C:MutLalpha complex"/>
    <property type="evidence" value="ECO:0007669"/>
    <property type="project" value="TreeGrafter"/>
</dbReference>
<gene>
    <name evidence="2" type="ORF">CAPTEDRAFT_202090</name>
</gene>
<dbReference type="STRING" id="283909.R7TP64"/>
<dbReference type="GO" id="GO:0140664">
    <property type="term" value="F:ATP-dependent DNA damage sensor activity"/>
    <property type="evidence" value="ECO:0007669"/>
    <property type="project" value="InterPro"/>
</dbReference>
<reference evidence="4" key="1">
    <citation type="submission" date="2012-12" db="EMBL/GenBank/DDBJ databases">
        <authorList>
            <person name="Hellsten U."/>
            <person name="Grimwood J."/>
            <person name="Chapman J.A."/>
            <person name="Shapiro H."/>
            <person name="Aerts A."/>
            <person name="Otillar R.P."/>
            <person name="Terry A.Y."/>
            <person name="Boore J.L."/>
            <person name="Simakov O."/>
            <person name="Marletaz F."/>
            <person name="Cho S.-J."/>
            <person name="Edsinger-Gonzales E."/>
            <person name="Havlak P."/>
            <person name="Kuo D.-H."/>
            <person name="Larsson T."/>
            <person name="Lv J."/>
            <person name="Arendt D."/>
            <person name="Savage R."/>
            <person name="Osoegawa K."/>
            <person name="de Jong P."/>
            <person name="Lindberg D.R."/>
            <person name="Seaver E.C."/>
            <person name="Weisblat D.A."/>
            <person name="Putnam N.H."/>
            <person name="Grigoriev I.V."/>
            <person name="Rokhsar D.S."/>
        </authorList>
    </citation>
    <scope>NUCLEOTIDE SEQUENCE</scope>
    <source>
        <strain evidence="4">I ESC-2004</strain>
    </source>
</reference>
<dbReference type="Pfam" id="PF08676">
    <property type="entry name" value="MutL_C"/>
    <property type="match status" value="1"/>
</dbReference>
<dbReference type="EMBL" id="KB309799">
    <property type="protein sequence ID" value="ELT93291.1"/>
    <property type="molecule type" value="Genomic_DNA"/>
</dbReference>
<name>R7TP64_CAPTE</name>
<dbReference type="GO" id="GO:0005524">
    <property type="term" value="F:ATP binding"/>
    <property type="evidence" value="ECO:0007669"/>
    <property type="project" value="InterPro"/>
</dbReference>
<dbReference type="HOGENOM" id="CLU_1901425_0_0_1"/>
<evidence type="ECO:0000259" key="1">
    <source>
        <dbReference type="SMART" id="SM00853"/>
    </source>
</evidence>
<accession>R7TP64</accession>
<dbReference type="Gene3D" id="3.30.1540.20">
    <property type="entry name" value="MutL, C-terminal domain, dimerisation subdomain"/>
    <property type="match status" value="1"/>
</dbReference>
<dbReference type="Proteomes" id="UP000014760">
    <property type="component" value="Unassembled WGS sequence"/>
</dbReference>
<dbReference type="PANTHER" id="PTHR10073">
    <property type="entry name" value="DNA MISMATCH REPAIR PROTEIN MLH, PMS, MUTL"/>
    <property type="match status" value="1"/>
</dbReference>
<protein>
    <recommendedName>
        <fullName evidence="1">MutL C-terminal dimerisation domain-containing protein</fullName>
    </recommendedName>
</protein>
<dbReference type="InterPro" id="IPR014790">
    <property type="entry name" value="MutL_C"/>
</dbReference>
<feature type="domain" description="MutL C-terminal dimerisation" evidence="1">
    <location>
        <begin position="1"/>
        <end position="118"/>
    </location>
</feature>
<dbReference type="EnsemblMetazoa" id="CapteT202090">
    <property type="protein sequence ID" value="CapteP202090"/>
    <property type="gene ID" value="CapteG202090"/>
</dbReference>
<dbReference type="SMART" id="SM00853">
    <property type="entry name" value="MutL_C"/>
    <property type="match status" value="1"/>
</dbReference>
<dbReference type="PANTHER" id="PTHR10073:SF52">
    <property type="entry name" value="MISMATCH REPAIR ENDONUCLEASE PMS2"/>
    <property type="match status" value="1"/>
</dbReference>
<reference evidence="3" key="3">
    <citation type="submission" date="2015-06" db="UniProtKB">
        <authorList>
            <consortium name="EnsemblMetazoa"/>
        </authorList>
    </citation>
    <scope>IDENTIFICATION</scope>
</reference>
<evidence type="ECO:0000313" key="3">
    <source>
        <dbReference type="EnsemblMetazoa" id="CapteP202090"/>
    </source>
</evidence>
<dbReference type="InterPro" id="IPR042120">
    <property type="entry name" value="MutL_C_dimsub"/>
</dbReference>
<keyword evidence="4" id="KW-1185">Reference proteome</keyword>
<evidence type="ECO:0000313" key="2">
    <source>
        <dbReference type="EMBL" id="ELT93291.1"/>
    </source>
</evidence>
<dbReference type="OMA" id="QVFVMIG"/>
<dbReference type="AlphaFoldDB" id="R7TP64"/>
<dbReference type="EMBL" id="AMQN01029887">
    <property type="status" value="NOT_ANNOTATED_CDS"/>
    <property type="molecule type" value="Genomic_DNA"/>
</dbReference>
<proteinExistence type="predicted"/>
<dbReference type="GO" id="GO:0016887">
    <property type="term" value="F:ATP hydrolysis activity"/>
    <property type="evidence" value="ECO:0007669"/>
    <property type="project" value="InterPro"/>
</dbReference>
<dbReference type="OrthoDB" id="10254304at2759"/>
<sequence length="134" mass="15278">FNLGFVIARLNQDLFIIDQHASDEKYNFEMLQKHTVLSSQRLVCPQILPLTAANEVILMDNLDIFKRNGFAFEVDEEDIEELVFMLSDSSGIMCRPTRVRQMLASRACRKSIMIGTALNQPEMNKVPVLTKAND</sequence>
<dbReference type="GO" id="GO:0006298">
    <property type="term" value="P:mismatch repair"/>
    <property type="evidence" value="ECO:0007669"/>
    <property type="project" value="InterPro"/>
</dbReference>
<evidence type="ECO:0000313" key="4">
    <source>
        <dbReference type="Proteomes" id="UP000014760"/>
    </source>
</evidence>
<dbReference type="InterPro" id="IPR038973">
    <property type="entry name" value="MutL/Mlh/Pms-like"/>
</dbReference>
<dbReference type="InterPro" id="IPR037198">
    <property type="entry name" value="MutL_C_sf"/>
</dbReference>
<organism evidence="2">
    <name type="scientific">Capitella teleta</name>
    <name type="common">Polychaete worm</name>
    <dbReference type="NCBI Taxonomy" id="283909"/>
    <lineage>
        <taxon>Eukaryota</taxon>
        <taxon>Metazoa</taxon>
        <taxon>Spiralia</taxon>
        <taxon>Lophotrochozoa</taxon>
        <taxon>Annelida</taxon>
        <taxon>Polychaeta</taxon>
        <taxon>Sedentaria</taxon>
        <taxon>Scolecida</taxon>
        <taxon>Capitellidae</taxon>
        <taxon>Capitella</taxon>
    </lineage>
</organism>